<dbReference type="AlphaFoldDB" id="A0A9P5SRR1"/>
<organism evidence="1 2">
    <name type="scientific">Podila minutissima</name>
    <dbReference type="NCBI Taxonomy" id="64525"/>
    <lineage>
        <taxon>Eukaryota</taxon>
        <taxon>Fungi</taxon>
        <taxon>Fungi incertae sedis</taxon>
        <taxon>Mucoromycota</taxon>
        <taxon>Mortierellomycotina</taxon>
        <taxon>Mortierellomycetes</taxon>
        <taxon>Mortierellales</taxon>
        <taxon>Mortierellaceae</taxon>
        <taxon>Podila</taxon>
    </lineage>
</organism>
<gene>
    <name evidence="1" type="ORF">BG006_002018</name>
</gene>
<dbReference type="Proteomes" id="UP000696485">
    <property type="component" value="Unassembled WGS sequence"/>
</dbReference>
<reference evidence="1" key="1">
    <citation type="journal article" date="2020" name="Fungal Divers.">
        <title>Resolving the Mortierellaceae phylogeny through synthesis of multi-gene phylogenetics and phylogenomics.</title>
        <authorList>
            <person name="Vandepol N."/>
            <person name="Liber J."/>
            <person name="Desiro A."/>
            <person name="Na H."/>
            <person name="Kennedy M."/>
            <person name="Barry K."/>
            <person name="Grigoriev I.V."/>
            <person name="Miller A.N."/>
            <person name="O'Donnell K."/>
            <person name="Stajich J.E."/>
            <person name="Bonito G."/>
        </authorList>
    </citation>
    <scope>NUCLEOTIDE SEQUENCE</scope>
    <source>
        <strain evidence="1">NVP1</strain>
    </source>
</reference>
<dbReference type="InterPro" id="IPR008942">
    <property type="entry name" value="ENTH_VHS"/>
</dbReference>
<dbReference type="EMBL" id="JAAAUY010000144">
    <property type="protein sequence ID" value="KAF9334508.1"/>
    <property type="molecule type" value="Genomic_DNA"/>
</dbReference>
<accession>A0A9P5SRR1</accession>
<proteinExistence type="predicted"/>
<sequence>MFGLDSFRTREYTSDLFGRAGTAPQDHLTHELQPSLRNTSSTTSSSSPHSCSSLAHVLLKAVKILRQLAQSDSANFRRSLARQGKDLLAELVRYRGSLDEVHGDRINNDVRTMTEYMQANPVQVPDDDDLEVCDSLTTHEAAVLKNSIQDLQGFGNPAGWTVASYWIACKQKTVEFALYILLRTLSRYL</sequence>
<dbReference type="Gene3D" id="1.25.40.90">
    <property type="match status" value="1"/>
</dbReference>
<keyword evidence="2" id="KW-1185">Reference proteome</keyword>
<evidence type="ECO:0000313" key="2">
    <source>
        <dbReference type="Proteomes" id="UP000696485"/>
    </source>
</evidence>
<comment type="caution">
    <text evidence="1">The sequence shown here is derived from an EMBL/GenBank/DDBJ whole genome shotgun (WGS) entry which is preliminary data.</text>
</comment>
<name>A0A9P5SRR1_9FUNG</name>
<evidence type="ECO:0000313" key="1">
    <source>
        <dbReference type="EMBL" id="KAF9334508.1"/>
    </source>
</evidence>
<protein>
    <submittedName>
        <fullName evidence="1">Uncharacterized protein</fullName>
    </submittedName>
</protein>